<gene>
    <name evidence="2" type="ORF">H9950_03800</name>
</gene>
<dbReference type="InterPro" id="IPR052715">
    <property type="entry name" value="RAYT_transposase"/>
</dbReference>
<comment type="caution">
    <text evidence="2">The sequence shown here is derived from an EMBL/GenBank/DDBJ whole genome shotgun (WGS) entry which is preliminary data.</text>
</comment>
<dbReference type="SUPFAM" id="SSF143422">
    <property type="entry name" value="Transposase IS200-like"/>
    <property type="match status" value="1"/>
</dbReference>
<dbReference type="PANTHER" id="PTHR36966:SF1">
    <property type="entry name" value="REP-ASSOCIATED TYROSINE TRANSPOSASE"/>
    <property type="match status" value="1"/>
</dbReference>
<dbReference type="AlphaFoldDB" id="A0A9D2KVL3"/>
<evidence type="ECO:0000313" key="2">
    <source>
        <dbReference type="EMBL" id="HJA85309.1"/>
    </source>
</evidence>
<dbReference type="InterPro" id="IPR036515">
    <property type="entry name" value="Transposase_17_sf"/>
</dbReference>
<dbReference type="GO" id="GO:0006313">
    <property type="term" value="P:DNA transposition"/>
    <property type="evidence" value="ECO:0007669"/>
    <property type="project" value="InterPro"/>
</dbReference>
<sequence>MNLYQNKYRIPTARATWHDYSGGAYFITICTAGRMHYFGEIENGEMQLSAIGKIASDHFSNVSIHYPYAEIPLFVVMPNHIHAIVIIDGNDGNYRDAINRVSTATETTTVISRNPMIYKSLGTVIRGVKARISRMAHLNGIPFGWQARFYDHIIRNQDEMNRIATYIYHNVSQWDLDELNKAE</sequence>
<dbReference type="GO" id="GO:0043565">
    <property type="term" value="F:sequence-specific DNA binding"/>
    <property type="evidence" value="ECO:0007669"/>
    <property type="project" value="TreeGrafter"/>
</dbReference>
<dbReference type="Gene3D" id="3.30.70.1290">
    <property type="entry name" value="Transposase IS200-like"/>
    <property type="match status" value="1"/>
</dbReference>
<proteinExistence type="predicted"/>
<dbReference type="EMBL" id="DWZI01000021">
    <property type="protein sequence ID" value="HJA85309.1"/>
    <property type="molecule type" value="Genomic_DNA"/>
</dbReference>
<evidence type="ECO:0000259" key="1">
    <source>
        <dbReference type="SMART" id="SM01321"/>
    </source>
</evidence>
<dbReference type="SMART" id="SM01321">
    <property type="entry name" value="Y1_Tnp"/>
    <property type="match status" value="1"/>
</dbReference>
<accession>A0A9D2KVL3</accession>
<dbReference type="PANTHER" id="PTHR36966">
    <property type="entry name" value="REP-ASSOCIATED TYROSINE TRANSPOSASE"/>
    <property type="match status" value="1"/>
</dbReference>
<reference evidence="2" key="1">
    <citation type="journal article" date="2021" name="PeerJ">
        <title>Extensive microbial diversity within the chicken gut microbiome revealed by metagenomics and culture.</title>
        <authorList>
            <person name="Gilroy R."/>
            <person name="Ravi A."/>
            <person name="Getino M."/>
            <person name="Pursley I."/>
            <person name="Horton D.L."/>
            <person name="Alikhan N.F."/>
            <person name="Baker D."/>
            <person name="Gharbi K."/>
            <person name="Hall N."/>
            <person name="Watson M."/>
            <person name="Adriaenssens E.M."/>
            <person name="Foster-Nyarko E."/>
            <person name="Jarju S."/>
            <person name="Secka A."/>
            <person name="Antonio M."/>
            <person name="Oren A."/>
            <person name="Chaudhuri R.R."/>
            <person name="La Ragione R."/>
            <person name="Hildebrand F."/>
            <person name="Pallen M.J."/>
        </authorList>
    </citation>
    <scope>NUCLEOTIDE SEQUENCE</scope>
    <source>
        <strain evidence="2">ChiHjej12B11-9795</strain>
    </source>
</reference>
<dbReference type="GO" id="GO:0004803">
    <property type="term" value="F:transposase activity"/>
    <property type="evidence" value="ECO:0007669"/>
    <property type="project" value="InterPro"/>
</dbReference>
<feature type="domain" description="Transposase IS200-like" evidence="1">
    <location>
        <begin position="20"/>
        <end position="170"/>
    </location>
</feature>
<protein>
    <recommendedName>
        <fullName evidence="1">Transposase IS200-like domain-containing protein</fullName>
    </recommendedName>
</protein>
<reference evidence="2" key="2">
    <citation type="submission" date="2021-04" db="EMBL/GenBank/DDBJ databases">
        <authorList>
            <person name="Gilroy R."/>
        </authorList>
    </citation>
    <scope>NUCLEOTIDE SEQUENCE</scope>
    <source>
        <strain evidence="2">ChiHjej12B11-9795</strain>
    </source>
</reference>
<dbReference type="Proteomes" id="UP000823862">
    <property type="component" value="Unassembled WGS sequence"/>
</dbReference>
<dbReference type="InterPro" id="IPR002686">
    <property type="entry name" value="Transposase_17"/>
</dbReference>
<name>A0A9D2KVL3_9BACE</name>
<organism evidence="2 3">
    <name type="scientific">Candidatus Bacteroides avicola</name>
    <dbReference type="NCBI Taxonomy" id="2838468"/>
    <lineage>
        <taxon>Bacteria</taxon>
        <taxon>Pseudomonadati</taxon>
        <taxon>Bacteroidota</taxon>
        <taxon>Bacteroidia</taxon>
        <taxon>Bacteroidales</taxon>
        <taxon>Bacteroidaceae</taxon>
        <taxon>Bacteroides</taxon>
    </lineage>
</organism>
<evidence type="ECO:0000313" key="3">
    <source>
        <dbReference type="Proteomes" id="UP000823862"/>
    </source>
</evidence>